<evidence type="ECO:0000313" key="8">
    <source>
        <dbReference type="EMBL" id="NXX21878.1"/>
    </source>
</evidence>
<organism evidence="8 9">
    <name type="scientific">Podargus strigoides</name>
    <name type="common">Tawny frogmouth</name>
    <name type="synonym">Caprimulgus strigoides</name>
    <dbReference type="NCBI Taxonomy" id="8905"/>
    <lineage>
        <taxon>Eukaryota</taxon>
        <taxon>Metazoa</taxon>
        <taxon>Chordata</taxon>
        <taxon>Craniata</taxon>
        <taxon>Vertebrata</taxon>
        <taxon>Euteleostomi</taxon>
        <taxon>Archelosauria</taxon>
        <taxon>Archosauria</taxon>
        <taxon>Dinosauria</taxon>
        <taxon>Saurischia</taxon>
        <taxon>Theropoda</taxon>
        <taxon>Coelurosauria</taxon>
        <taxon>Aves</taxon>
        <taxon>Neognathae</taxon>
        <taxon>Neoaves</taxon>
        <taxon>Strisores</taxon>
        <taxon>Caprimulgiformes</taxon>
        <taxon>Podargidae</taxon>
        <taxon>Podargus</taxon>
    </lineage>
</organism>
<keyword evidence="3" id="KW-0540">Nuclease</keyword>
<dbReference type="OrthoDB" id="422540at2759"/>
<protein>
    <submittedName>
        <fullName evidence="8">POK18 protein</fullName>
    </submittedName>
</protein>
<evidence type="ECO:0000256" key="4">
    <source>
        <dbReference type="ARBA" id="ARBA00022759"/>
    </source>
</evidence>
<sequence length="56" mass="6209">SITPQKVKFTPQIKTLNDLQKVLGAINWICPLLGLTTEELHPLFKLLKGDPELASP</sequence>
<accession>A0A7L4H8L3</accession>
<dbReference type="PANTHER" id="PTHR41694">
    <property type="entry name" value="ENDOGENOUS RETROVIRUS GROUP K MEMBER POL PROTEIN"/>
    <property type="match status" value="1"/>
</dbReference>
<evidence type="ECO:0000256" key="3">
    <source>
        <dbReference type="ARBA" id="ARBA00022722"/>
    </source>
</evidence>
<keyword evidence="5" id="KW-0378">Hydrolase</keyword>
<feature type="domain" description="Reverse transcriptase thumb" evidence="7">
    <location>
        <begin position="5"/>
        <end position="56"/>
    </location>
</feature>
<dbReference type="Pfam" id="PF06817">
    <property type="entry name" value="RVT_thumb"/>
    <property type="match status" value="1"/>
</dbReference>
<dbReference type="GO" id="GO:0003964">
    <property type="term" value="F:RNA-directed DNA polymerase activity"/>
    <property type="evidence" value="ECO:0007669"/>
    <property type="project" value="UniProtKB-KW"/>
</dbReference>
<feature type="non-terminal residue" evidence="8">
    <location>
        <position position="1"/>
    </location>
</feature>
<dbReference type="InterPro" id="IPR043128">
    <property type="entry name" value="Rev_trsase/Diguanyl_cyclase"/>
</dbReference>
<name>A0A7L4H8L3_PODST</name>
<evidence type="ECO:0000256" key="2">
    <source>
        <dbReference type="ARBA" id="ARBA00022695"/>
    </source>
</evidence>
<keyword evidence="9" id="KW-1185">Reference proteome</keyword>
<dbReference type="Proteomes" id="UP000584326">
    <property type="component" value="Unassembled WGS sequence"/>
</dbReference>
<dbReference type="InterPro" id="IPR010661">
    <property type="entry name" value="RVT_thumb"/>
</dbReference>
<evidence type="ECO:0000256" key="1">
    <source>
        <dbReference type="ARBA" id="ARBA00022679"/>
    </source>
</evidence>
<keyword evidence="1" id="KW-0808">Transferase</keyword>
<dbReference type="SUPFAM" id="SSF56672">
    <property type="entry name" value="DNA/RNA polymerases"/>
    <property type="match status" value="1"/>
</dbReference>
<reference evidence="8 9" key="1">
    <citation type="submission" date="2020-02" db="EMBL/GenBank/DDBJ databases">
        <title>Bird 10,000 Genomes (B10K) Project - Family phase.</title>
        <authorList>
            <person name="Zhang G."/>
        </authorList>
    </citation>
    <scope>NUCLEOTIDE SEQUENCE [LARGE SCALE GENOMIC DNA]</scope>
    <source>
        <strain evidence="8">B10K-DU-001-40</strain>
        <tissue evidence="8">Muscle</tissue>
    </source>
</reference>
<evidence type="ECO:0000259" key="7">
    <source>
        <dbReference type="Pfam" id="PF06817"/>
    </source>
</evidence>
<evidence type="ECO:0000256" key="5">
    <source>
        <dbReference type="ARBA" id="ARBA00022801"/>
    </source>
</evidence>
<keyword evidence="6" id="KW-0695">RNA-directed DNA polymerase</keyword>
<evidence type="ECO:0000313" key="9">
    <source>
        <dbReference type="Proteomes" id="UP000584326"/>
    </source>
</evidence>
<feature type="non-terminal residue" evidence="8">
    <location>
        <position position="56"/>
    </location>
</feature>
<dbReference type="GO" id="GO:0016787">
    <property type="term" value="F:hydrolase activity"/>
    <property type="evidence" value="ECO:0007669"/>
    <property type="project" value="UniProtKB-KW"/>
</dbReference>
<comment type="caution">
    <text evidence="8">The sequence shown here is derived from an EMBL/GenBank/DDBJ whole genome shotgun (WGS) entry which is preliminary data.</text>
</comment>
<dbReference type="Gene3D" id="3.30.70.270">
    <property type="match status" value="1"/>
</dbReference>
<proteinExistence type="predicted"/>
<dbReference type="AlphaFoldDB" id="A0A7L4H8L3"/>
<keyword evidence="2" id="KW-0548">Nucleotidyltransferase</keyword>
<dbReference type="EMBL" id="VZTK01027150">
    <property type="protein sequence ID" value="NXX21878.1"/>
    <property type="molecule type" value="Genomic_DNA"/>
</dbReference>
<evidence type="ECO:0000256" key="6">
    <source>
        <dbReference type="ARBA" id="ARBA00022918"/>
    </source>
</evidence>
<keyword evidence="4" id="KW-0255">Endonuclease</keyword>
<dbReference type="GO" id="GO:0004519">
    <property type="term" value="F:endonuclease activity"/>
    <property type="evidence" value="ECO:0007669"/>
    <property type="project" value="UniProtKB-KW"/>
</dbReference>
<dbReference type="InterPro" id="IPR043502">
    <property type="entry name" value="DNA/RNA_pol_sf"/>
</dbReference>
<dbReference type="PANTHER" id="PTHR41694:SF3">
    <property type="entry name" value="RNA-DIRECTED DNA POLYMERASE-RELATED"/>
    <property type="match status" value="1"/>
</dbReference>
<gene>
    <name evidence="8" type="primary">Ervk18_5</name>
    <name evidence="8" type="ORF">PODSTR_R15563</name>
</gene>
<dbReference type="GO" id="GO:0035613">
    <property type="term" value="F:RNA stem-loop binding"/>
    <property type="evidence" value="ECO:0007669"/>
    <property type="project" value="TreeGrafter"/>
</dbReference>